<dbReference type="SUPFAM" id="SSF52540">
    <property type="entry name" value="P-loop containing nucleoside triphosphate hydrolases"/>
    <property type="match status" value="1"/>
</dbReference>
<sequence length="550" mass="60331">MNEIPATPSRKPRKKAEPKPIFPSAKTVQFEEAVSEPQPSPSKSARTYGRQTRATRSSPQKNTQLKTPSITPPPVPPQHSPSRKAAKVNLAEHLTALKSAILHNLQHPSVNAPEDTEDFTTNDTAIESLSNLLQGTVDRGEGNSCLLLGPRGSGKTQAIESCIAKLSEAPIVVRLSGWVQTNDRLAMQEISRQLSAQVSPTLLPEDVRGTASNDLEEDDENPFLDNPTQAIELSVPTAHMHTLIACIPTLGRPTIVILDAFDLFTDHPRQSLLYSLLDTVQSARTAGGHKGLAVVGVSTRMDSIVLMEKRVKSRFSGRMIRTSASKETVRCKNILKALLTPSIIEAGVDEEFIQNWNAGVDDFLADVKTTRILAEVCSITGDIRTLSRLLISPVLNISPASPWLTVDQLELSVETQRIRPEFPYLHTLTYPSLCLLLAFYQAEHDGYDSLTFEMLYDYVRTAIRVTHTAPVQVNGGSIGMVRCSRPVLWAASAFEQLISAQIFIPTAASSINIGKNFLKYRCSVNREDVKKSVDNNGHSSLKQFLKRAGG</sequence>
<dbReference type="AlphaFoldDB" id="A0A9P5Q744"/>
<dbReference type="InterPro" id="IPR027417">
    <property type="entry name" value="P-loop_NTPase"/>
</dbReference>
<keyword evidence="4" id="KW-0238">DNA-binding</keyword>
<reference evidence="9" key="1">
    <citation type="submission" date="2020-11" db="EMBL/GenBank/DDBJ databases">
        <authorList>
            <consortium name="DOE Joint Genome Institute"/>
            <person name="Ahrendt S."/>
            <person name="Riley R."/>
            <person name="Andreopoulos W."/>
            <person name="Labutti K."/>
            <person name="Pangilinan J."/>
            <person name="Ruiz-Duenas F.J."/>
            <person name="Barrasa J.M."/>
            <person name="Sanchez-Garcia M."/>
            <person name="Camarero S."/>
            <person name="Miyauchi S."/>
            <person name="Serrano A."/>
            <person name="Linde D."/>
            <person name="Babiker R."/>
            <person name="Drula E."/>
            <person name="Ayuso-Fernandez I."/>
            <person name="Pacheco R."/>
            <person name="Padilla G."/>
            <person name="Ferreira P."/>
            <person name="Barriuso J."/>
            <person name="Kellner H."/>
            <person name="Castanera R."/>
            <person name="Alfaro M."/>
            <person name="Ramirez L."/>
            <person name="Pisabarro A.G."/>
            <person name="Kuo A."/>
            <person name="Tritt A."/>
            <person name="Lipzen A."/>
            <person name="He G."/>
            <person name="Yan M."/>
            <person name="Ng V."/>
            <person name="Cullen D."/>
            <person name="Martin F."/>
            <person name="Rosso M.-N."/>
            <person name="Henrissat B."/>
            <person name="Hibbett D."/>
            <person name="Martinez A.T."/>
            <person name="Grigoriev I.V."/>
        </authorList>
    </citation>
    <scope>NUCLEOTIDE SEQUENCE</scope>
    <source>
        <strain evidence="9">AH 40177</strain>
    </source>
</reference>
<feature type="domain" description="Origin recognition complex subunit 4 C-terminal" evidence="8">
    <location>
        <begin position="336"/>
        <end position="533"/>
    </location>
</feature>
<dbReference type="OrthoDB" id="343623at2759"/>
<dbReference type="InterPro" id="IPR041664">
    <property type="entry name" value="AAA_16"/>
</dbReference>
<proteinExistence type="inferred from homology"/>
<comment type="caution">
    <text evidence="9">The sequence shown here is derived from an EMBL/GenBank/DDBJ whole genome shotgun (WGS) entry which is preliminary data.</text>
</comment>
<feature type="compositionally biased region" description="Pro residues" evidence="6">
    <location>
        <begin position="70"/>
        <end position="79"/>
    </location>
</feature>
<gene>
    <name evidence="9" type="ORF">BDP27DRAFT_1211498</name>
</gene>
<dbReference type="InterPro" id="IPR016527">
    <property type="entry name" value="ORC4"/>
</dbReference>
<comment type="similarity">
    <text evidence="2">Belongs to the ORC4 family.</text>
</comment>
<evidence type="ECO:0000256" key="4">
    <source>
        <dbReference type="ARBA" id="ARBA00023125"/>
    </source>
</evidence>
<dbReference type="PANTHER" id="PTHR12087">
    <property type="entry name" value="ORIGIN RECOGNITION COMPLEX SUBUNIT 4"/>
    <property type="match status" value="1"/>
</dbReference>
<dbReference type="EMBL" id="JADNRY010000008">
    <property type="protein sequence ID" value="KAF9075868.1"/>
    <property type="molecule type" value="Genomic_DNA"/>
</dbReference>
<evidence type="ECO:0000259" key="8">
    <source>
        <dbReference type="Pfam" id="PF14629"/>
    </source>
</evidence>
<evidence type="ECO:0000256" key="6">
    <source>
        <dbReference type="SAM" id="MobiDB-lite"/>
    </source>
</evidence>
<protein>
    <submittedName>
        <fullName evidence="9">Origin recognition complex subunit 4 C-terminus-domain-containing protein</fullName>
    </submittedName>
</protein>
<dbReference type="InterPro" id="IPR032705">
    <property type="entry name" value="ORC4_C"/>
</dbReference>
<dbReference type="GO" id="GO:0003688">
    <property type="term" value="F:DNA replication origin binding"/>
    <property type="evidence" value="ECO:0007669"/>
    <property type="project" value="TreeGrafter"/>
</dbReference>
<dbReference type="Pfam" id="PF14629">
    <property type="entry name" value="ORC4_C"/>
    <property type="match status" value="1"/>
</dbReference>
<dbReference type="GO" id="GO:0005664">
    <property type="term" value="C:nuclear origin of replication recognition complex"/>
    <property type="evidence" value="ECO:0007669"/>
    <property type="project" value="TreeGrafter"/>
</dbReference>
<feature type="region of interest" description="Disordered" evidence="6">
    <location>
        <begin position="1"/>
        <end position="85"/>
    </location>
</feature>
<keyword evidence="10" id="KW-1185">Reference proteome</keyword>
<evidence type="ECO:0000259" key="7">
    <source>
        <dbReference type="Pfam" id="PF13191"/>
    </source>
</evidence>
<dbReference type="Pfam" id="PF13191">
    <property type="entry name" value="AAA_16"/>
    <property type="match status" value="1"/>
</dbReference>
<keyword evidence="5" id="KW-0539">Nucleus</keyword>
<evidence type="ECO:0000313" key="10">
    <source>
        <dbReference type="Proteomes" id="UP000772434"/>
    </source>
</evidence>
<evidence type="ECO:0000256" key="5">
    <source>
        <dbReference type="ARBA" id="ARBA00023242"/>
    </source>
</evidence>
<dbReference type="PANTHER" id="PTHR12087:SF0">
    <property type="entry name" value="ORIGIN RECOGNITION COMPLEX SUBUNIT 4"/>
    <property type="match status" value="1"/>
</dbReference>
<organism evidence="9 10">
    <name type="scientific">Rhodocollybia butyracea</name>
    <dbReference type="NCBI Taxonomy" id="206335"/>
    <lineage>
        <taxon>Eukaryota</taxon>
        <taxon>Fungi</taxon>
        <taxon>Dikarya</taxon>
        <taxon>Basidiomycota</taxon>
        <taxon>Agaricomycotina</taxon>
        <taxon>Agaricomycetes</taxon>
        <taxon>Agaricomycetidae</taxon>
        <taxon>Agaricales</taxon>
        <taxon>Marasmiineae</taxon>
        <taxon>Omphalotaceae</taxon>
        <taxon>Rhodocollybia</taxon>
    </lineage>
</organism>
<evidence type="ECO:0000256" key="1">
    <source>
        <dbReference type="ARBA" id="ARBA00004123"/>
    </source>
</evidence>
<accession>A0A9P5Q744</accession>
<evidence type="ECO:0000256" key="2">
    <source>
        <dbReference type="ARBA" id="ARBA00005334"/>
    </source>
</evidence>
<dbReference type="Gene3D" id="3.40.50.300">
    <property type="entry name" value="P-loop containing nucleotide triphosphate hydrolases"/>
    <property type="match status" value="1"/>
</dbReference>
<dbReference type="Proteomes" id="UP000772434">
    <property type="component" value="Unassembled WGS sequence"/>
</dbReference>
<evidence type="ECO:0000313" key="9">
    <source>
        <dbReference type="EMBL" id="KAF9075868.1"/>
    </source>
</evidence>
<evidence type="ECO:0000256" key="3">
    <source>
        <dbReference type="ARBA" id="ARBA00022705"/>
    </source>
</evidence>
<feature type="compositionally biased region" description="Polar residues" evidence="6">
    <location>
        <begin position="41"/>
        <end position="67"/>
    </location>
</feature>
<keyword evidence="3" id="KW-0235">DNA replication</keyword>
<comment type="subcellular location">
    <subcellularLocation>
        <location evidence="1">Nucleus</location>
    </subcellularLocation>
</comment>
<name>A0A9P5Q744_9AGAR</name>
<feature type="domain" description="Orc1-like AAA ATPase" evidence="7">
    <location>
        <begin position="123"/>
        <end position="282"/>
    </location>
</feature>
<dbReference type="GO" id="GO:0006270">
    <property type="term" value="P:DNA replication initiation"/>
    <property type="evidence" value="ECO:0007669"/>
    <property type="project" value="TreeGrafter"/>
</dbReference>